<dbReference type="Gene3D" id="3.40.710.10">
    <property type="entry name" value="DD-peptidase/beta-lactamase superfamily"/>
    <property type="match status" value="1"/>
</dbReference>
<evidence type="ECO:0000256" key="5">
    <source>
        <dbReference type="ARBA" id="ARBA00022801"/>
    </source>
</evidence>
<dbReference type="SUPFAM" id="SSF56601">
    <property type="entry name" value="beta-lactamase/transpeptidase-like"/>
    <property type="match status" value="1"/>
</dbReference>
<dbReference type="GO" id="GO:0005886">
    <property type="term" value="C:plasma membrane"/>
    <property type="evidence" value="ECO:0007669"/>
    <property type="project" value="TreeGrafter"/>
</dbReference>
<evidence type="ECO:0000256" key="3">
    <source>
        <dbReference type="ARBA" id="ARBA00012865"/>
    </source>
</evidence>
<evidence type="ECO:0000256" key="7">
    <source>
        <dbReference type="SAM" id="SignalP"/>
    </source>
</evidence>
<organism evidence="9 10">
    <name type="scientific">Thiorhodococcus drewsii AZ1</name>
    <dbReference type="NCBI Taxonomy" id="765913"/>
    <lineage>
        <taxon>Bacteria</taxon>
        <taxon>Pseudomonadati</taxon>
        <taxon>Pseudomonadota</taxon>
        <taxon>Gammaproteobacteria</taxon>
        <taxon>Chromatiales</taxon>
        <taxon>Chromatiaceae</taxon>
        <taxon>Thiorhodococcus</taxon>
    </lineage>
</organism>
<evidence type="ECO:0000313" key="10">
    <source>
        <dbReference type="Proteomes" id="UP000004200"/>
    </source>
</evidence>
<accession>G2E7S3</accession>
<dbReference type="PANTHER" id="PTHR30627">
    <property type="entry name" value="PEPTIDOGLYCAN D,D-TRANSPEPTIDASE"/>
    <property type="match status" value="1"/>
</dbReference>
<dbReference type="InterPro" id="IPR012338">
    <property type="entry name" value="Beta-lactam/transpept-like"/>
</dbReference>
<gene>
    <name evidence="9" type="ORF">ThidrDRAFT_4336</name>
</gene>
<feature type="chain" id="PRO_5003428471" description="beta-lactamase" evidence="7">
    <location>
        <begin position="21"/>
        <end position="259"/>
    </location>
</feature>
<keyword evidence="4 7" id="KW-0732">Signal</keyword>
<comment type="catalytic activity">
    <reaction evidence="1">
        <text>a beta-lactam + H2O = a substituted beta-amino acid</text>
        <dbReference type="Rhea" id="RHEA:20401"/>
        <dbReference type="ChEBI" id="CHEBI:15377"/>
        <dbReference type="ChEBI" id="CHEBI:35627"/>
        <dbReference type="ChEBI" id="CHEBI:140347"/>
        <dbReference type="EC" id="3.5.2.6"/>
    </reaction>
</comment>
<dbReference type="OrthoDB" id="9762883at2"/>
<feature type="domain" description="Penicillin-binding protein transpeptidase" evidence="8">
    <location>
        <begin position="39"/>
        <end position="252"/>
    </location>
</feature>
<evidence type="ECO:0000256" key="2">
    <source>
        <dbReference type="ARBA" id="ARBA00007898"/>
    </source>
</evidence>
<proteinExistence type="inferred from homology"/>
<keyword evidence="5 9" id="KW-0378">Hydrolase</keyword>
<name>G2E7S3_9GAMM</name>
<evidence type="ECO:0000256" key="6">
    <source>
        <dbReference type="ARBA" id="ARBA00023251"/>
    </source>
</evidence>
<evidence type="ECO:0000259" key="8">
    <source>
        <dbReference type="Pfam" id="PF00905"/>
    </source>
</evidence>
<dbReference type="PATRIC" id="fig|765913.3.peg.4410"/>
<evidence type="ECO:0000256" key="1">
    <source>
        <dbReference type="ARBA" id="ARBA00001526"/>
    </source>
</evidence>
<feature type="signal peptide" evidence="7">
    <location>
        <begin position="1"/>
        <end position="20"/>
    </location>
</feature>
<dbReference type="EMBL" id="AFWT01000056">
    <property type="protein sequence ID" value="EGV27834.1"/>
    <property type="molecule type" value="Genomic_DNA"/>
</dbReference>
<dbReference type="GO" id="GO:0008800">
    <property type="term" value="F:beta-lactamase activity"/>
    <property type="evidence" value="ECO:0007669"/>
    <property type="project" value="UniProtKB-EC"/>
</dbReference>
<evidence type="ECO:0000313" key="9">
    <source>
        <dbReference type="EMBL" id="EGV27834.1"/>
    </source>
</evidence>
<protein>
    <recommendedName>
        <fullName evidence="3">beta-lactamase</fullName>
        <ecNumber evidence="3">3.5.2.6</ecNumber>
    </recommendedName>
</protein>
<dbReference type="InterPro" id="IPR050515">
    <property type="entry name" value="Beta-lactam/transpept"/>
</dbReference>
<sequence>MHRLILILLAILLPSCPVLAEDADLASLFARADREGTLVLSSLRTGETFVHDDARAQRRYSPASTFKIFNTLIALDAKAIASADDRFIWDGRHHDIPDWNRDQTLASAFKVSCVWCYQILAQRVGAETYREAIRRAGYGTLSEPFVLTEFWLDGSLRISAIEQVDFIKQVVHRTLPFSSHAYDTLRDIMIVEQTPDWTLRAKTGWSVRLTPSVGWYVGYIETHDDTWIFAMNLDLKDKADLPLRTALTRDALRAKGIID</sequence>
<evidence type="ECO:0000256" key="4">
    <source>
        <dbReference type="ARBA" id="ARBA00022729"/>
    </source>
</evidence>
<keyword evidence="10" id="KW-1185">Reference proteome</keyword>
<dbReference type="PANTHER" id="PTHR30627:SF6">
    <property type="entry name" value="BETA-LACTAMASE YBXI-RELATED"/>
    <property type="match status" value="1"/>
</dbReference>
<dbReference type="RefSeq" id="WP_007043049.1">
    <property type="nucleotide sequence ID" value="NZ_AFWT01000056.1"/>
</dbReference>
<reference evidence="9 10" key="1">
    <citation type="submission" date="2011-06" db="EMBL/GenBank/DDBJ databases">
        <title>The draft genome of Thiorhodococcus drewsii AZ1.</title>
        <authorList>
            <consortium name="US DOE Joint Genome Institute (JGI-PGF)"/>
            <person name="Lucas S."/>
            <person name="Han J."/>
            <person name="Lapidus A."/>
            <person name="Cheng J.-F."/>
            <person name="Goodwin L."/>
            <person name="Pitluck S."/>
            <person name="Peters L."/>
            <person name="Land M.L."/>
            <person name="Hauser L."/>
            <person name="Vogl K."/>
            <person name="Liu Z."/>
            <person name="Imhoff J."/>
            <person name="Thiel V."/>
            <person name="Frigaard N.-U."/>
            <person name="Bryant D.A."/>
            <person name="Woyke T.J."/>
        </authorList>
    </citation>
    <scope>NUCLEOTIDE SEQUENCE [LARGE SCALE GENOMIC DNA]</scope>
    <source>
        <strain evidence="9 10">AZ1</strain>
    </source>
</reference>
<dbReference type="Proteomes" id="UP000004200">
    <property type="component" value="Unassembled WGS sequence"/>
</dbReference>
<dbReference type="AlphaFoldDB" id="G2E7S3"/>
<keyword evidence="6" id="KW-0046">Antibiotic resistance</keyword>
<dbReference type="InterPro" id="IPR001460">
    <property type="entry name" value="PCN-bd_Tpept"/>
</dbReference>
<dbReference type="Pfam" id="PF00905">
    <property type="entry name" value="Transpeptidase"/>
    <property type="match status" value="1"/>
</dbReference>
<comment type="similarity">
    <text evidence="2">Belongs to the class-D beta-lactamase family.</text>
</comment>
<dbReference type="NCBIfam" id="NF012161">
    <property type="entry name" value="bla_class_D_main"/>
    <property type="match status" value="1"/>
</dbReference>
<dbReference type="eggNOG" id="COG2602">
    <property type="taxonomic scope" value="Bacteria"/>
</dbReference>
<dbReference type="EC" id="3.5.2.6" evidence="3"/>
<comment type="caution">
    <text evidence="9">The sequence shown here is derived from an EMBL/GenBank/DDBJ whole genome shotgun (WGS) entry which is preliminary data.</text>
</comment>
<dbReference type="GO" id="GO:0071555">
    <property type="term" value="P:cell wall organization"/>
    <property type="evidence" value="ECO:0007669"/>
    <property type="project" value="TreeGrafter"/>
</dbReference>
<dbReference type="GO" id="GO:0008658">
    <property type="term" value="F:penicillin binding"/>
    <property type="evidence" value="ECO:0007669"/>
    <property type="project" value="InterPro"/>
</dbReference>
<dbReference type="GO" id="GO:0046677">
    <property type="term" value="P:response to antibiotic"/>
    <property type="evidence" value="ECO:0007669"/>
    <property type="project" value="UniProtKB-KW"/>
</dbReference>